<comment type="caution">
    <text evidence="1">The sequence shown here is derived from an EMBL/GenBank/DDBJ whole genome shotgun (WGS) entry which is preliminary data.</text>
</comment>
<dbReference type="Proteomes" id="UP000887116">
    <property type="component" value="Unassembled WGS sequence"/>
</dbReference>
<evidence type="ECO:0000313" key="1">
    <source>
        <dbReference type="EMBL" id="GFR06881.1"/>
    </source>
</evidence>
<evidence type="ECO:0000313" key="2">
    <source>
        <dbReference type="Proteomes" id="UP000887116"/>
    </source>
</evidence>
<keyword evidence="2" id="KW-1185">Reference proteome</keyword>
<reference evidence="1" key="1">
    <citation type="submission" date="2020-07" db="EMBL/GenBank/DDBJ databases">
        <title>Multicomponent nature underlies the extraordinary mechanical properties of spider dragline silk.</title>
        <authorList>
            <person name="Kono N."/>
            <person name="Nakamura H."/>
            <person name="Mori M."/>
            <person name="Yoshida Y."/>
            <person name="Ohtoshi R."/>
            <person name="Malay A.D."/>
            <person name="Moran D.A.P."/>
            <person name="Tomita M."/>
            <person name="Numata K."/>
            <person name="Arakawa K."/>
        </authorList>
    </citation>
    <scope>NUCLEOTIDE SEQUENCE</scope>
</reference>
<protein>
    <submittedName>
        <fullName evidence="1">Uncharacterized protein</fullName>
    </submittedName>
</protein>
<dbReference type="EMBL" id="BMAO01035931">
    <property type="protein sequence ID" value="GFR06881.1"/>
    <property type="molecule type" value="Genomic_DNA"/>
</dbReference>
<sequence length="98" mass="11429">MLRSPLWQRQFEEDRYNCGNLKQIILISDDLESAIIMATTDFGTPSHQLLRRDILKTDTDYDLMNLETVTSLPDSEYSRSRETLAKIKAFDHLINTYS</sequence>
<gene>
    <name evidence="1" type="ORF">TNCT_524661</name>
</gene>
<dbReference type="AlphaFoldDB" id="A0A8X6LDJ7"/>
<organism evidence="1 2">
    <name type="scientific">Trichonephila clavata</name>
    <name type="common">Joro spider</name>
    <name type="synonym">Nephila clavata</name>
    <dbReference type="NCBI Taxonomy" id="2740835"/>
    <lineage>
        <taxon>Eukaryota</taxon>
        <taxon>Metazoa</taxon>
        <taxon>Ecdysozoa</taxon>
        <taxon>Arthropoda</taxon>
        <taxon>Chelicerata</taxon>
        <taxon>Arachnida</taxon>
        <taxon>Araneae</taxon>
        <taxon>Araneomorphae</taxon>
        <taxon>Entelegynae</taxon>
        <taxon>Araneoidea</taxon>
        <taxon>Nephilidae</taxon>
        <taxon>Trichonephila</taxon>
    </lineage>
</organism>
<name>A0A8X6LDJ7_TRICU</name>
<proteinExistence type="predicted"/>
<accession>A0A8X6LDJ7</accession>